<organism evidence="6 7">
    <name type="scientific">Moheibacter stercoris</name>
    <dbReference type="NCBI Taxonomy" id="1628251"/>
    <lineage>
        <taxon>Bacteria</taxon>
        <taxon>Pseudomonadati</taxon>
        <taxon>Bacteroidota</taxon>
        <taxon>Flavobacteriia</taxon>
        <taxon>Flavobacteriales</taxon>
        <taxon>Weeksellaceae</taxon>
        <taxon>Moheibacter</taxon>
    </lineage>
</organism>
<sequence length="157" mass="18354">MNILTLCIGKTDEKPLEELILKYEKRLPSHWNYARIEIPDLKNRKILSESQQKEKEAELILSKIHPTDYVILLDEKGKQFSSTAFANEIQLLMNQSVKQIVFVIGGPYGFADEVYKRANKKLSLSEMTFTHQMIRLFLVEQLYRAFAILQGKPYHHE</sequence>
<keyword evidence="2 5" id="KW-0808">Transferase</keyword>
<dbReference type="InterPro" id="IPR003742">
    <property type="entry name" value="RlmH-like"/>
</dbReference>
<dbReference type="PANTHER" id="PTHR33603:SF1">
    <property type="entry name" value="RIBOSOMAL RNA LARGE SUBUNIT METHYLTRANSFERASE H"/>
    <property type="match status" value="1"/>
</dbReference>
<feature type="binding site" evidence="5">
    <location>
        <begin position="124"/>
        <end position="129"/>
    </location>
    <ligand>
        <name>S-adenosyl-L-methionine</name>
        <dbReference type="ChEBI" id="CHEBI:59789"/>
    </ligand>
</feature>
<keyword evidence="5" id="KW-0963">Cytoplasm</keyword>
<reference evidence="6 7" key="1">
    <citation type="submission" date="2024-06" db="EMBL/GenBank/DDBJ databases">
        <title>Genomic Encyclopedia of Type Strains, Phase IV (KMG-IV): sequencing the most valuable type-strain genomes for metagenomic binning, comparative biology and taxonomic classification.</title>
        <authorList>
            <person name="Goeker M."/>
        </authorList>
    </citation>
    <scope>NUCLEOTIDE SEQUENCE [LARGE SCALE GENOMIC DNA]</scope>
    <source>
        <strain evidence="6 7">DSM 29388</strain>
    </source>
</reference>
<evidence type="ECO:0000256" key="3">
    <source>
        <dbReference type="ARBA" id="ARBA00022691"/>
    </source>
</evidence>
<evidence type="ECO:0000313" key="7">
    <source>
        <dbReference type="Proteomes" id="UP001549146"/>
    </source>
</evidence>
<keyword evidence="5" id="KW-0698">rRNA processing</keyword>
<dbReference type="Proteomes" id="UP001549146">
    <property type="component" value="Unassembled WGS sequence"/>
</dbReference>
<dbReference type="CDD" id="cd18081">
    <property type="entry name" value="RlmH-like"/>
    <property type="match status" value="1"/>
</dbReference>
<dbReference type="GO" id="GO:0008168">
    <property type="term" value="F:methyltransferase activity"/>
    <property type="evidence" value="ECO:0007669"/>
    <property type="project" value="UniProtKB-KW"/>
</dbReference>
<proteinExistence type="inferred from homology"/>
<gene>
    <name evidence="5" type="primary">rlmH</name>
    <name evidence="6" type="ORF">ABID46_002426</name>
</gene>
<evidence type="ECO:0000313" key="6">
    <source>
        <dbReference type="EMBL" id="MET3732835.1"/>
    </source>
</evidence>
<dbReference type="Pfam" id="PF02590">
    <property type="entry name" value="SPOUT_MTase"/>
    <property type="match status" value="1"/>
</dbReference>
<keyword evidence="3 5" id="KW-0949">S-adenosyl-L-methionine</keyword>
<evidence type="ECO:0000256" key="1">
    <source>
        <dbReference type="ARBA" id="ARBA00022603"/>
    </source>
</evidence>
<dbReference type="HAMAP" id="MF_00658">
    <property type="entry name" value="23SrRNA_methyltr_H"/>
    <property type="match status" value="1"/>
</dbReference>
<evidence type="ECO:0000256" key="4">
    <source>
        <dbReference type="ARBA" id="ARBA00038303"/>
    </source>
</evidence>
<keyword evidence="7" id="KW-1185">Reference proteome</keyword>
<dbReference type="InterPro" id="IPR029026">
    <property type="entry name" value="tRNA_m1G_MTases_N"/>
</dbReference>
<evidence type="ECO:0000256" key="5">
    <source>
        <dbReference type="HAMAP-Rule" id="MF_00658"/>
    </source>
</evidence>
<dbReference type="EC" id="2.1.1.177" evidence="5"/>
<feature type="binding site" evidence="5">
    <location>
        <position position="73"/>
    </location>
    <ligand>
        <name>S-adenosyl-L-methionine</name>
        <dbReference type="ChEBI" id="CHEBI:59789"/>
    </ligand>
</feature>
<dbReference type="Gene3D" id="3.40.1280.10">
    <property type="match status" value="1"/>
</dbReference>
<dbReference type="NCBIfam" id="NF000990">
    <property type="entry name" value="PRK00103.2-4"/>
    <property type="match status" value="1"/>
</dbReference>
<protein>
    <recommendedName>
        <fullName evidence="5">Ribosomal RNA large subunit methyltransferase H</fullName>
        <ecNumber evidence="5">2.1.1.177</ecNumber>
    </recommendedName>
    <alternativeName>
        <fullName evidence="5">23S rRNA (pseudouridine1915-N3)-methyltransferase</fullName>
    </alternativeName>
    <alternativeName>
        <fullName evidence="5">23S rRNA m3Psi1915 methyltransferase</fullName>
    </alternativeName>
    <alternativeName>
        <fullName evidence="5">rRNA (pseudouridine-N3-)-methyltransferase RlmH</fullName>
    </alternativeName>
</protein>
<evidence type="ECO:0000256" key="2">
    <source>
        <dbReference type="ARBA" id="ARBA00022679"/>
    </source>
</evidence>
<accession>A0ABV2LWA2</accession>
<dbReference type="PIRSF" id="PIRSF004505">
    <property type="entry name" value="MT_bac"/>
    <property type="match status" value="1"/>
</dbReference>
<comment type="subunit">
    <text evidence="5">Homodimer.</text>
</comment>
<comment type="similarity">
    <text evidence="4 5">Belongs to the RNA methyltransferase RlmH family.</text>
</comment>
<comment type="catalytic activity">
    <reaction evidence="5">
        <text>pseudouridine(1915) in 23S rRNA + S-adenosyl-L-methionine = N(3)-methylpseudouridine(1915) in 23S rRNA + S-adenosyl-L-homocysteine + H(+)</text>
        <dbReference type="Rhea" id="RHEA:42752"/>
        <dbReference type="Rhea" id="RHEA-COMP:10221"/>
        <dbReference type="Rhea" id="RHEA-COMP:10222"/>
        <dbReference type="ChEBI" id="CHEBI:15378"/>
        <dbReference type="ChEBI" id="CHEBI:57856"/>
        <dbReference type="ChEBI" id="CHEBI:59789"/>
        <dbReference type="ChEBI" id="CHEBI:65314"/>
        <dbReference type="ChEBI" id="CHEBI:74486"/>
        <dbReference type="EC" id="2.1.1.177"/>
    </reaction>
</comment>
<dbReference type="InterPro" id="IPR029028">
    <property type="entry name" value="Alpha/beta_knot_MTases"/>
</dbReference>
<name>A0ABV2LWA2_9FLAO</name>
<dbReference type="EMBL" id="JBEPMO010000020">
    <property type="protein sequence ID" value="MET3732835.1"/>
    <property type="molecule type" value="Genomic_DNA"/>
</dbReference>
<dbReference type="SUPFAM" id="SSF75217">
    <property type="entry name" value="alpha/beta knot"/>
    <property type="match status" value="1"/>
</dbReference>
<dbReference type="RefSeq" id="WP_354510435.1">
    <property type="nucleotide sequence ID" value="NZ_JBEPMO010000020.1"/>
</dbReference>
<comment type="caution">
    <text evidence="6">The sequence shown here is derived from an EMBL/GenBank/DDBJ whole genome shotgun (WGS) entry which is preliminary data.</text>
</comment>
<feature type="binding site" evidence="5">
    <location>
        <position position="105"/>
    </location>
    <ligand>
        <name>S-adenosyl-L-methionine</name>
        <dbReference type="ChEBI" id="CHEBI:59789"/>
    </ligand>
</feature>
<dbReference type="GO" id="GO:0032259">
    <property type="term" value="P:methylation"/>
    <property type="evidence" value="ECO:0007669"/>
    <property type="project" value="UniProtKB-KW"/>
</dbReference>
<dbReference type="PANTHER" id="PTHR33603">
    <property type="entry name" value="METHYLTRANSFERASE"/>
    <property type="match status" value="1"/>
</dbReference>
<comment type="function">
    <text evidence="5">Specifically methylates the pseudouridine at position 1915 (m3Psi1915) in 23S rRNA.</text>
</comment>
<keyword evidence="1 5" id="KW-0489">Methyltransferase</keyword>
<comment type="subcellular location">
    <subcellularLocation>
        <location evidence="5">Cytoplasm</location>
    </subcellularLocation>
</comment>